<evidence type="ECO:0000256" key="1">
    <source>
        <dbReference type="SAM" id="MobiDB-lite"/>
    </source>
</evidence>
<name>A0A4P9W0L1_9FUNG</name>
<feature type="region of interest" description="Disordered" evidence="1">
    <location>
        <begin position="83"/>
        <end position="158"/>
    </location>
</feature>
<organism evidence="2 3">
    <name type="scientific">Blyttiomyces helicus</name>
    <dbReference type="NCBI Taxonomy" id="388810"/>
    <lineage>
        <taxon>Eukaryota</taxon>
        <taxon>Fungi</taxon>
        <taxon>Fungi incertae sedis</taxon>
        <taxon>Chytridiomycota</taxon>
        <taxon>Chytridiomycota incertae sedis</taxon>
        <taxon>Chytridiomycetes</taxon>
        <taxon>Chytridiomycetes incertae sedis</taxon>
        <taxon>Blyttiomyces</taxon>
    </lineage>
</organism>
<evidence type="ECO:0000313" key="2">
    <source>
        <dbReference type="EMBL" id="RKO84218.1"/>
    </source>
</evidence>
<dbReference type="Proteomes" id="UP000269721">
    <property type="component" value="Unassembled WGS sequence"/>
</dbReference>
<feature type="compositionally biased region" description="Gly residues" evidence="1">
    <location>
        <begin position="309"/>
        <end position="320"/>
    </location>
</feature>
<feature type="compositionally biased region" description="Polar residues" evidence="1">
    <location>
        <begin position="346"/>
        <end position="355"/>
    </location>
</feature>
<proteinExistence type="predicted"/>
<feature type="compositionally biased region" description="Polar residues" evidence="1">
    <location>
        <begin position="238"/>
        <end position="248"/>
    </location>
</feature>
<dbReference type="AlphaFoldDB" id="A0A4P9W0L1"/>
<reference evidence="3" key="1">
    <citation type="journal article" date="2018" name="Nat. Microbiol.">
        <title>Leveraging single-cell genomics to expand the fungal tree of life.</title>
        <authorList>
            <person name="Ahrendt S.R."/>
            <person name="Quandt C.A."/>
            <person name="Ciobanu D."/>
            <person name="Clum A."/>
            <person name="Salamov A."/>
            <person name="Andreopoulos B."/>
            <person name="Cheng J.F."/>
            <person name="Woyke T."/>
            <person name="Pelin A."/>
            <person name="Henrissat B."/>
            <person name="Reynolds N.K."/>
            <person name="Benny G.L."/>
            <person name="Smith M.E."/>
            <person name="James T.Y."/>
            <person name="Grigoriev I.V."/>
        </authorList>
    </citation>
    <scope>NUCLEOTIDE SEQUENCE [LARGE SCALE GENOMIC DNA]</scope>
</reference>
<gene>
    <name evidence="2" type="ORF">BDK51DRAFT_36796</name>
</gene>
<evidence type="ECO:0000313" key="3">
    <source>
        <dbReference type="Proteomes" id="UP000269721"/>
    </source>
</evidence>
<feature type="compositionally biased region" description="Polar residues" evidence="1">
    <location>
        <begin position="140"/>
        <end position="158"/>
    </location>
</feature>
<accession>A0A4P9W0L1</accession>
<feature type="compositionally biased region" description="Low complexity" evidence="1">
    <location>
        <begin position="207"/>
        <end position="219"/>
    </location>
</feature>
<protein>
    <submittedName>
        <fullName evidence="2">Uncharacterized protein</fullName>
    </submittedName>
</protein>
<feature type="region of interest" description="Disordered" evidence="1">
    <location>
        <begin position="180"/>
        <end position="390"/>
    </location>
</feature>
<dbReference type="EMBL" id="ML000352">
    <property type="protein sequence ID" value="RKO84218.1"/>
    <property type="molecule type" value="Genomic_DNA"/>
</dbReference>
<keyword evidence="3" id="KW-1185">Reference proteome</keyword>
<feature type="compositionally biased region" description="Polar residues" evidence="1">
    <location>
        <begin position="260"/>
        <end position="271"/>
    </location>
</feature>
<sequence length="454" mass="48835">MPPSHTSSQLLACSSSQSAVTLFQYGHAVRLMRYLKKGLGHYQRRYHEFQAKANDQSVTIKELSGKVASLQQDLSAAKKEIAHLRQQPSPARSRPPSVHSQDGSSVSRHRNPASVKTPNRPTRLSLPPGSAGSDADRSVGQFQEGTSPQRAPGYNNTMRYMPDVQMSEAQYEEYPSAMQPVATARHGSSGGSDWSWGGRQPEEPRNASRPAPSAPYSESQSSQHQYLRQSREPHWQQRPLSSAQSNRPPQAAYEAAGAYPTQSRSPAQRNEQGWPKPPPDPRAHSFAPPAQPSRPGTGMPFTQPTRPGTGAGLGVGGLAGSGRPPTRESWKQSQPSGSGWLGESGSAGSFAQQQHPPRAEHRAAASEGRVPARQPSTLTRSNSSSSSSSAMAGISNGTISFLIQYFYAAADERHASCSIDRFSSSLSSLFIVGGRTSVTRNRHGFPSAGNPFTS</sequence>
<feature type="compositionally biased region" description="Low complexity" evidence="1">
    <location>
        <begin position="85"/>
        <end position="97"/>
    </location>
</feature>